<keyword evidence="3 10" id="KW-0479">Metal-binding</keyword>
<evidence type="ECO:0000256" key="1">
    <source>
        <dbReference type="ARBA" id="ARBA00022448"/>
    </source>
</evidence>
<dbReference type="Pfam" id="PF00037">
    <property type="entry name" value="Fer4"/>
    <property type="match status" value="1"/>
</dbReference>
<feature type="binding site" evidence="10">
    <location>
        <position position="182"/>
    </location>
    <ligand>
        <name>[4Fe-4S] cluster</name>
        <dbReference type="ChEBI" id="CHEBI:49883"/>
        <label>3</label>
    </ligand>
</feature>
<dbReference type="Gene3D" id="3.30.70.20">
    <property type="match status" value="1"/>
</dbReference>
<feature type="domain" description="4Fe-4S ferredoxin-type" evidence="12">
    <location>
        <begin position="132"/>
        <end position="166"/>
    </location>
</feature>
<protein>
    <recommendedName>
        <fullName evidence="10">Ion-translocating oxidoreductase complex subunit B</fullName>
        <ecNumber evidence="10">7.-.-.-</ecNumber>
    </recommendedName>
    <alternativeName>
        <fullName evidence="10">Rnf electron transport complex subunit B</fullName>
    </alternativeName>
</protein>
<dbReference type="PROSITE" id="PS00198">
    <property type="entry name" value="4FE4S_FER_1"/>
    <property type="match status" value="1"/>
</dbReference>
<comment type="similarity">
    <text evidence="10">Belongs to the 4Fe4S bacterial-type ferredoxin family. RnfB subfamily.</text>
</comment>
<reference evidence="14 15" key="1">
    <citation type="submission" date="2019-02" db="EMBL/GenBank/DDBJ databases">
        <title>Complete Genome Sequence and Methylome Analysis of free living Spirochaetas.</title>
        <authorList>
            <person name="Fomenkov A."/>
            <person name="Dubinina G."/>
            <person name="Leshcheva N."/>
            <person name="Mikheeva N."/>
            <person name="Grabovich M."/>
            <person name="Vincze T."/>
            <person name="Roberts R.J."/>
        </authorList>
    </citation>
    <scope>NUCLEOTIDE SEQUENCE [LARGE SCALE GENOMIC DNA]</scope>
    <source>
        <strain evidence="14 15">K2</strain>
    </source>
</reference>
<keyword evidence="9 10" id="KW-0472">Membrane</keyword>
<sequence>MDVILRIFWGFLSTVLFGGLLGLGLAVASRKLKVEKDETVEALDGVLPGLNCGACGYAGCGGYAEALAAGKDEDLTKCKPGGAVALAGIGKILGVEVDTNAVRMVAYVHCLGKEGVASRSYNYEGLEDCNAATVLFSGDKDCKYGCLGLGSCMNVCPTNAIRKTGDGLVVVNPDLCISCGKCVDICPTGVMRMIPEDADFVVACNSRDKGKLTKSNCKVGCIACKICEKKFPEAGYKIQDNLSILGYDNRGPGRAEAVEKCPAKCIIPYREVKIEEASSAG</sequence>
<feature type="binding site" evidence="10">
    <location>
        <position position="55"/>
    </location>
    <ligand>
        <name>[4Fe-4S] cluster</name>
        <dbReference type="ChEBI" id="CHEBI:49883"/>
        <label>1</label>
    </ligand>
</feature>
<accession>A0A5C1QIJ6</accession>
<comment type="subunit">
    <text evidence="10">The complex is composed of six subunits: RnfA, RnfB, RnfC, RnfD, RnfE and RnfG.</text>
</comment>
<dbReference type="Pfam" id="PF04060">
    <property type="entry name" value="FeS"/>
    <property type="match status" value="1"/>
</dbReference>
<dbReference type="Proteomes" id="UP000324209">
    <property type="component" value="Chromosome"/>
</dbReference>
<dbReference type="InterPro" id="IPR010207">
    <property type="entry name" value="Elect_transpt_cplx_RnfB/RsxB"/>
</dbReference>
<evidence type="ECO:0000256" key="10">
    <source>
        <dbReference type="HAMAP-Rule" id="MF_00463"/>
    </source>
</evidence>
<dbReference type="InterPro" id="IPR050395">
    <property type="entry name" value="4Fe4S_Ferredoxin_RnfB"/>
</dbReference>
<organism evidence="14 15">
    <name type="scientific">Oceanispirochaeta crateris</name>
    <dbReference type="NCBI Taxonomy" id="2518645"/>
    <lineage>
        <taxon>Bacteria</taxon>
        <taxon>Pseudomonadati</taxon>
        <taxon>Spirochaetota</taxon>
        <taxon>Spirochaetia</taxon>
        <taxon>Spirochaetales</taxon>
        <taxon>Spirochaetaceae</taxon>
        <taxon>Oceanispirochaeta</taxon>
    </lineage>
</organism>
<comment type="caution">
    <text evidence="10">Lacks conserved residue(s) required for the propagation of feature annotation.</text>
</comment>
<dbReference type="GO" id="GO:0022900">
    <property type="term" value="P:electron transport chain"/>
    <property type="evidence" value="ECO:0007669"/>
    <property type="project" value="UniProtKB-UniRule"/>
</dbReference>
<comment type="cofactor">
    <cofactor evidence="10">
        <name>[4Fe-4S] cluster</name>
        <dbReference type="ChEBI" id="CHEBI:49883"/>
    </cofactor>
    <text evidence="10">Binds 3 [4Fe-4S] clusters.</text>
</comment>
<feature type="binding site" evidence="10">
    <location>
        <position position="142"/>
    </location>
    <ligand>
        <name>[4Fe-4S] cluster</name>
        <dbReference type="ChEBI" id="CHEBI:49883"/>
        <label>2</label>
    </ligand>
</feature>
<gene>
    <name evidence="10" type="primary">rnfB</name>
    <name evidence="14" type="ORF">EXM22_08240</name>
</gene>
<feature type="transmembrane region" description="Helical" evidence="11">
    <location>
        <begin position="6"/>
        <end position="28"/>
    </location>
</feature>
<evidence type="ECO:0000313" key="14">
    <source>
        <dbReference type="EMBL" id="QEN07973.1"/>
    </source>
</evidence>
<evidence type="ECO:0000256" key="8">
    <source>
        <dbReference type="ARBA" id="ARBA00023014"/>
    </source>
</evidence>
<evidence type="ECO:0000256" key="7">
    <source>
        <dbReference type="ARBA" id="ARBA00023004"/>
    </source>
</evidence>
<dbReference type="GO" id="GO:0005886">
    <property type="term" value="C:plasma membrane"/>
    <property type="evidence" value="ECO:0007669"/>
    <property type="project" value="UniProtKB-SubCell"/>
</dbReference>
<feature type="binding site" evidence="10">
    <location>
        <position position="78"/>
    </location>
    <ligand>
        <name>[4Fe-4S] cluster</name>
        <dbReference type="ChEBI" id="CHEBI:49883"/>
        <label>1</label>
    </ligand>
</feature>
<evidence type="ECO:0000256" key="2">
    <source>
        <dbReference type="ARBA" id="ARBA00022485"/>
    </source>
</evidence>
<feature type="domain" description="4Fe-4S ferredoxin-type" evidence="12">
    <location>
        <begin position="167"/>
        <end position="196"/>
    </location>
</feature>
<dbReference type="InterPro" id="IPR017900">
    <property type="entry name" value="4Fe4S_Fe_S_CS"/>
</dbReference>
<proteinExistence type="inferred from homology"/>
<name>A0A5C1QIJ6_9SPIO</name>
<feature type="domain" description="4Fe-4S" evidence="13">
    <location>
        <begin position="35"/>
        <end position="95"/>
    </location>
</feature>
<evidence type="ECO:0000256" key="5">
    <source>
        <dbReference type="ARBA" id="ARBA00022967"/>
    </source>
</evidence>
<evidence type="ECO:0000256" key="6">
    <source>
        <dbReference type="ARBA" id="ARBA00022982"/>
    </source>
</evidence>
<evidence type="ECO:0000259" key="12">
    <source>
        <dbReference type="PROSITE" id="PS51379"/>
    </source>
</evidence>
<comment type="subcellular location">
    <subcellularLocation>
        <location evidence="10">Cell membrane</location>
    </subcellularLocation>
</comment>
<keyword evidence="4 10" id="KW-0677">Repeat</keyword>
<dbReference type="EC" id="7.-.-.-" evidence="10"/>
<dbReference type="KEGG" id="ock:EXM22_08240"/>
<keyword evidence="10" id="KW-1003">Cell membrane</keyword>
<dbReference type="Gene3D" id="1.10.15.40">
    <property type="entry name" value="Electron transport complex subunit B, putative Fe-S cluster"/>
    <property type="match status" value="1"/>
</dbReference>
<keyword evidence="8 10" id="KW-0411">Iron-sulfur</keyword>
<dbReference type="HAMAP" id="MF_00463">
    <property type="entry name" value="RsxB_RnfB"/>
    <property type="match status" value="1"/>
</dbReference>
<dbReference type="GO" id="GO:0051539">
    <property type="term" value="F:4 iron, 4 sulfur cluster binding"/>
    <property type="evidence" value="ECO:0007669"/>
    <property type="project" value="UniProtKB-UniRule"/>
</dbReference>
<feature type="binding site" evidence="10">
    <location>
        <position position="179"/>
    </location>
    <ligand>
        <name>[4Fe-4S] cluster</name>
        <dbReference type="ChEBI" id="CHEBI:49883"/>
        <label>3</label>
    </ligand>
</feature>
<evidence type="ECO:0000256" key="3">
    <source>
        <dbReference type="ARBA" id="ARBA00022723"/>
    </source>
</evidence>
<evidence type="ECO:0000256" key="9">
    <source>
        <dbReference type="ARBA" id="ARBA00023136"/>
    </source>
</evidence>
<evidence type="ECO:0000313" key="15">
    <source>
        <dbReference type="Proteomes" id="UP000324209"/>
    </source>
</evidence>
<dbReference type="PROSITE" id="PS51379">
    <property type="entry name" value="4FE4S_FER_2"/>
    <property type="match status" value="2"/>
</dbReference>
<feature type="binding site" evidence="10">
    <location>
        <position position="176"/>
    </location>
    <ligand>
        <name>[4Fe-4S] cluster</name>
        <dbReference type="ChEBI" id="CHEBI:49883"/>
        <label>3</label>
    </ligand>
</feature>
<dbReference type="PROSITE" id="PS51656">
    <property type="entry name" value="4FE4S"/>
    <property type="match status" value="1"/>
</dbReference>
<evidence type="ECO:0000256" key="11">
    <source>
        <dbReference type="SAM" id="Phobius"/>
    </source>
</evidence>
<dbReference type="GO" id="GO:0009055">
    <property type="term" value="F:electron transfer activity"/>
    <property type="evidence" value="ECO:0007669"/>
    <property type="project" value="InterPro"/>
</dbReference>
<keyword evidence="6 10" id="KW-0249">Electron transport</keyword>
<dbReference type="AlphaFoldDB" id="A0A5C1QIJ6"/>
<dbReference type="InterPro" id="IPR017896">
    <property type="entry name" value="4Fe4S_Fe-S-bd"/>
</dbReference>
<evidence type="ECO:0000256" key="4">
    <source>
        <dbReference type="ARBA" id="ARBA00022737"/>
    </source>
</evidence>
<keyword evidence="11" id="KW-0812">Transmembrane</keyword>
<dbReference type="RefSeq" id="WP_149486053.1">
    <property type="nucleotide sequence ID" value="NZ_CP036150.1"/>
</dbReference>
<feature type="binding site" evidence="10">
    <location>
        <position position="156"/>
    </location>
    <ligand>
        <name>[4Fe-4S] cluster</name>
        <dbReference type="ChEBI" id="CHEBI:49883"/>
        <label>3</label>
    </ligand>
</feature>
<feature type="region of interest" description="Hydrophobic" evidence="10">
    <location>
        <begin position="1"/>
        <end position="29"/>
    </location>
</feature>
<dbReference type="GO" id="GO:0046872">
    <property type="term" value="F:metal ion binding"/>
    <property type="evidence" value="ECO:0007669"/>
    <property type="project" value="UniProtKB-KW"/>
</dbReference>
<dbReference type="OrthoDB" id="9789936at2"/>
<keyword evidence="2 10" id="KW-0004">4Fe-4S</keyword>
<dbReference type="PANTHER" id="PTHR43560">
    <property type="entry name" value="ION-TRANSLOCATING OXIDOREDUCTASE COMPLEX SUBUNIT B"/>
    <property type="match status" value="1"/>
</dbReference>
<keyword evidence="11" id="KW-1133">Transmembrane helix</keyword>
<comment type="function">
    <text evidence="10">Part of a membrane-bound complex that couples electron transfer with translocation of ions across the membrane.</text>
</comment>
<dbReference type="NCBIfam" id="TIGR01944">
    <property type="entry name" value="rnfB"/>
    <property type="match status" value="1"/>
</dbReference>
<keyword evidence="15" id="KW-1185">Reference proteome</keyword>
<feature type="binding site" evidence="10">
    <location>
        <position position="152"/>
    </location>
    <ligand>
        <name>[4Fe-4S] cluster</name>
        <dbReference type="ChEBI" id="CHEBI:49883"/>
        <label>2</label>
    </ligand>
</feature>
<feature type="binding site" evidence="10">
    <location>
        <position position="60"/>
    </location>
    <ligand>
        <name>[4Fe-4S] cluster</name>
        <dbReference type="ChEBI" id="CHEBI:49883"/>
        <label>1</label>
    </ligand>
</feature>
<dbReference type="PANTHER" id="PTHR43560:SF1">
    <property type="entry name" value="ION-TRANSLOCATING OXIDOREDUCTASE COMPLEX SUBUNIT B"/>
    <property type="match status" value="1"/>
</dbReference>
<feature type="binding site" evidence="10">
    <location>
        <position position="186"/>
    </location>
    <ligand>
        <name>[4Fe-4S] cluster</name>
        <dbReference type="ChEBI" id="CHEBI:49883"/>
        <label>2</label>
    </ligand>
</feature>
<keyword evidence="5 10" id="KW-1278">Translocase</keyword>
<keyword evidence="7 10" id="KW-0408">Iron</keyword>
<dbReference type="InterPro" id="IPR007202">
    <property type="entry name" value="4Fe-4S_dom"/>
</dbReference>
<evidence type="ECO:0000259" key="13">
    <source>
        <dbReference type="PROSITE" id="PS51656"/>
    </source>
</evidence>
<dbReference type="SUPFAM" id="SSF54862">
    <property type="entry name" value="4Fe-4S ferredoxins"/>
    <property type="match status" value="1"/>
</dbReference>
<dbReference type="EMBL" id="CP036150">
    <property type="protein sequence ID" value="QEN07973.1"/>
    <property type="molecule type" value="Genomic_DNA"/>
</dbReference>
<feature type="binding site" evidence="10">
    <location>
        <position position="52"/>
    </location>
    <ligand>
        <name>[4Fe-4S] cluster</name>
        <dbReference type="ChEBI" id="CHEBI:49883"/>
        <label>1</label>
    </ligand>
</feature>
<keyword evidence="1 10" id="KW-0813">Transport</keyword>
<feature type="binding site" evidence="10">
    <location>
        <position position="146"/>
    </location>
    <ligand>
        <name>[4Fe-4S] cluster</name>
        <dbReference type="ChEBI" id="CHEBI:49883"/>
        <label>2</label>
    </ligand>
</feature>